<dbReference type="Pfam" id="PF18029">
    <property type="entry name" value="Glyoxalase_6"/>
    <property type="match status" value="1"/>
</dbReference>
<dbReference type="Proteomes" id="UP000557772">
    <property type="component" value="Unassembled WGS sequence"/>
</dbReference>
<evidence type="ECO:0000313" key="4">
    <source>
        <dbReference type="Proteomes" id="UP000557772"/>
    </source>
</evidence>
<dbReference type="RefSeq" id="WP_171157727.1">
    <property type="nucleotide sequence ID" value="NZ_JABENB010000003.1"/>
</dbReference>
<accession>A0A849ANM0</accession>
<keyword evidence="4" id="KW-1185">Reference proteome</keyword>
<reference evidence="3 4" key="1">
    <citation type="submission" date="2020-05" db="EMBL/GenBank/DDBJ databases">
        <title>Flexivirga sp. ID2601S isolated from air conditioner.</title>
        <authorList>
            <person name="Kim D.H."/>
        </authorList>
    </citation>
    <scope>NUCLEOTIDE SEQUENCE [LARGE SCALE GENOMIC DNA]</scope>
    <source>
        <strain evidence="3 4">ID2601S</strain>
    </source>
</reference>
<dbReference type="CDD" id="cd06587">
    <property type="entry name" value="VOC"/>
    <property type="match status" value="1"/>
</dbReference>
<dbReference type="PROSITE" id="PS51819">
    <property type="entry name" value="VOC"/>
    <property type="match status" value="1"/>
</dbReference>
<dbReference type="SUPFAM" id="SSF54593">
    <property type="entry name" value="Glyoxalase/Bleomycin resistance protein/Dihydroxybiphenyl dioxygenase"/>
    <property type="match status" value="1"/>
</dbReference>
<dbReference type="InterPro" id="IPR037523">
    <property type="entry name" value="VOC_core"/>
</dbReference>
<dbReference type="InterPro" id="IPR029068">
    <property type="entry name" value="Glyas_Bleomycin-R_OHBP_Dase"/>
</dbReference>
<sequence>MTATPSSAAPSSADTSSADASPAHRPATDRPTRVGTLASVSVQCADTNALADFYRELLGGTEFFRTPDDAVIVTDVGGVYLTAMRVDDYRRPTWPAPGEAGIIHIDIAVEELAGPVARAVALGAVEADNQPQPELFRVLLDPAGHPFCLTTARPE</sequence>
<name>A0A849ANM0_9MICO</name>
<dbReference type="PANTHER" id="PTHR35908">
    <property type="entry name" value="HYPOTHETICAL FUSION PROTEIN"/>
    <property type="match status" value="1"/>
</dbReference>
<evidence type="ECO:0000313" key="3">
    <source>
        <dbReference type="EMBL" id="NNG40908.1"/>
    </source>
</evidence>
<feature type="domain" description="VOC" evidence="2">
    <location>
        <begin position="36"/>
        <end position="152"/>
    </location>
</feature>
<evidence type="ECO:0000259" key="2">
    <source>
        <dbReference type="PROSITE" id="PS51819"/>
    </source>
</evidence>
<feature type="compositionally biased region" description="Low complexity" evidence="1">
    <location>
        <begin position="1"/>
        <end position="23"/>
    </location>
</feature>
<feature type="region of interest" description="Disordered" evidence="1">
    <location>
        <begin position="1"/>
        <end position="34"/>
    </location>
</feature>
<gene>
    <name evidence="3" type="ORF">HJ588_16745</name>
</gene>
<dbReference type="InterPro" id="IPR041581">
    <property type="entry name" value="Glyoxalase_6"/>
</dbReference>
<proteinExistence type="predicted"/>
<protein>
    <submittedName>
        <fullName evidence="3">VOC family protein</fullName>
    </submittedName>
</protein>
<dbReference type="EMBL" id="JABENB010000003">
    <property type="protein sequence ID" value="NNG40908.1"/>
    <property type="molecule type" value="Genomic_DNA"/>
</dbReference>
<dbReference type="Gene3D" id="3.10.180.10">
    <property type="entry name" value="2,3-Dihydroxybiphenyl 1,2-Dioxygenase, domain 1"/>
    <property type="match status" value="1"/>
</dbReference>
<dbReference type="PANTHER" id="PTHR35908:SF1">
    <property type="entry name" value="CONSERVED PROTEIN"/>
    <property type="match status" value="1"/>
</dbReference>
<organism evidence="3 4">
    <name type="scientific">Flexivirga aerilata</name>
    <dbReference type="NCBI Taxonomy" id="1656889"/>
    <lineage>
        <taxon>Bacteria</taxon>
        <taxon>Bacillati</taxon>
        <taxon>Actinomycetota</taxon>
        <taxon>Actinomycetes</taxon>
        <taxon>Micrococcales</taxon>
        <taxon>Dermacoccaceae</taxon>
        <taxon>Flexivirga</taxon>
    </lineage>
</organism>
<dbReference type="AlphaFoldDB" id="A0A849ANM0"/>
<comment type="caution">
    <text evidence="3">The sequence shown here is derived from an EMBL/GenBank/DDBJ whole genome shotgun (WGS) entry which is preliminary data.</text>
</comment>
<evidence type="ECO:0000256" key="1">
    <source>
        <dbReference type="SAM" id="MobiDB-lite"/>
    </source>
</evidence>